<keyword evidence="3 6" id="KW-1133">Transmembrane helix</keyword>
<evidence type="ECO:0000256" key="6">
    <source>
        <dbReference type="SAM" id="Phobius"/>
    </source>
</evidence>
<organism evidence="8 9">
    <name type="scientific">Penicillium citrinum</name>
    <dbReference type="NCBI Taxonomy" id="5077"/>
    <lineage>
        <taxon>Eukaryota</taxon>
        <taxon>Fungi</taxon>
        <taxon>Dikarya</taxon>
        <taxon>Ascomycota</taxon>
        <taxon>Pezizomycotina</taxon>
        <taxon>Eurotiomycetes</taxon>
        <taxon>Eurotiomycetidae</taxon>
        <taxon>Eurotiales</taxon>
        <taxon>Aspergillaceae</taxon>
        <taxon>Penicillium</taxon>
    </lineage>
</organism>
<comment type="caution">
    <text evidence="8">The sequence shown here is derived from an EMBL/GenBank/DDBJ whole genome shotgun (WGS) entry which is preliminary data.</text>
</comment>
<feature type="transmembrane region" description="Helical" evidence="6">
    <location>
        <begin position="145"/>
        <end position="167"/>
    </location>
</feature>
<dbReference type="OrthoDB" id="40134at2759"/>
<dbReference type="GO" id="GO:0016020">
    <property type="term" value="C:membrane"/>
    <property type="evidence" value="ECO:0007669"/>
    <property type="project" value="UniProtKB-SubCell"/>
</dbReference>
<proteinExistence type="predicted"/>
<reference evidence="8" key="1">
    <citation type="submission" date="2022-11" db="EMBL/GenBank/DDBJ databases">
        <authorList>
            <person name="Petersen C."/>
        </authorList>
    </citation>
    <scope>NUCLEOTIDE SEQUENCE</scope>
    <source>
        <strain evidence="8">IBT 23319</strain>
    </source>
</reference>
<evidence type="ECO:0000313" key="8">
    <source>
        <dbReference type="EMBL" id="KAJ5226662.1"/>
    </source>
</evidence>
<keyword evidence="2 6" id="KW-0812">Transmembrane</keyword>
<protein>
    <submittedName>
        <fullName evidence="8">Amino acid transporter transmembrane</fullName>
    </submittedName>
</protein>
<dbReference type="RefSeq" id="XP_056499027.1">
    <property type="nucleotide sequence ID" value="XM_056645586.1"/>
</dbReference>
<keyword evidence="4 6" id="KW-0472">Membrane</keyword>
<dbReference type="EMBL" id="JAPQKT010000006">
    <property type="protein sequence ID" value="KAJ5226662.1"/>
    <property type="molecule type" value="Genomic_DNA"/>
</dbReference>
<name>A0A9W9NUW1_PENCI</name>
<feature type="transmembrane region" description="Helical" evidence="6">
    <location>
        <begin position="59"/>
        <end position="87"/>
    </location>
</feature>
<evidence type="ECO:0000256" key="5">
    <source>
        <dbReference type="SAM" id="MobiDB-lite"/>
    </source>
</evidence>
<dbReference type="GeneID" id="81384753"/>
<dbReference type="AlphaFoldDB" id="A0A9W9NUW1"/>
<keyword evidence="9" id="KW-1185">Reference proteome</keyword>
<sequence length="382" mass="42533">MSAQVQSGQNPPSNLESGTADKSNILPNVKPTHDPFGDEDDATVKYKTMTWWQAGMSTFVTFPIIVSLELISSVMIAETISLGILALPKALSILGLLPGIFTLFFIGIVSSYTGYTIGQFKAAHLEVHTMADAGNILVGKVGRRILGIAQLIFFIFVMGSHILTFSLMMNVLSDHSTCTILYSSIGLLPFFFTDSTPTSGTTITPFSPEFHQYHRGSTYKYDRGLSQQNGYESHPTPPHGTNSSRCLSRNSKRDLRLCSWPTTNERDDYVYDYSYSDICLCWSKHHVSSIEFIWDSFRKISYGIAIPTIVIGGVVNAHVAVKYIYVRLDREKKSNTYPNISGPGHMGRNLRCSLAYFMADCRRVLYSSAGFLLNYQVFSGYT</sequence>
<dbReference type="InterPro" id="IPR013057">
    <property type="entry name" value="AA_transpt_TM"/>
</dbReference>
<gene>
    <name evidence="8" type="ORF">N7469_006668</name>
</gene>
<evidence type="ECO:0000256" key="3">
    <source>
        <dbReference type="ARBA" id="ARBA00022989"/>
    </source>
</evidence>
<evidence type="ECO:0000256" key="2">
    <source>
        <dbReference type="ARBA" id="ARBA00022692"/>
    </source>
</evidence>
<evidence type="ECO:0000256" key="1">
    <source>
        <dbReference type="ARBA" id="ARBA00004370"/>
    </source>
</evidence>
<feature type="compositionally biased region" description="Polar residues" evidence="5">
    <location>
        <begin position="1"/>
        <end position="26"/>
    </location>
</feature>
<comment type="subcellular location">
    <subcellularLocation>
        <location evidence="1">Membrane</location>
    </subcellularLocation>
</comment>
<feature type="transmembrane region" description="Helical" evidence="6">
    <location>
        <begin position="304"/>
        <end position="325"/>
    </location>
</feature>
<dbReference type="Proteomes" id="UP001147733">
    <property type="component" value="Unassembled WGS sequence"/>
</dbReference>
<reference evidence="8" key="2">
    <citation type="journal article" date="2023" name="IMA Fungus">
        <title>Comparative genomic study of the Penicillium genus elucidates a diverse pangenome and 15 lateral gene transfer events.</title>
        <authorList>
            <person name="Petersen C."/>
            <person name="Sorensen T."/>
            <person name="Nielsen M.R."/>
            <person name="Sondergaard T.E."/>
            <person name="Sorensen J.L."/>
            <person name="Fitzpatrick D.A."/>
            <person name="Frisvad J.C."/>
            <person name="Nielsen K.L."/>
        </authorList>
    </citation>
    <scope>NUCLEOTIDE SEQUENCE</scope>
    <source>
        <strain evidence="8">IBT 23319</strain>
    </source>
</reference>
<feature type="region of interest" description="Disordered" evidence="5">
    <location>
        <begin position="1"/>
        <end position="37"/>
    </location>
</feature>
<feature type="transmembrane region" description="Helical" evidence="6">
    <location>
        <begin position="93"/>
        <end position="115"/>
    </location>
</feature>
<evidence type="ECO:0000313" key="9">
    <source>
        <dbReference type="Proteomes" id="UP001147733"/>
    </source>
</evidence>
<evidence type="ECO:0000256" key="4">
    <source>
        <dbReference type="ARBA" id="ARBA00023136"/>
    </source>
</evidence>
<feature type="domain" description="Amino acid transporter transmembrane" evidence="7">
    <location>
        <begin position="74"/>
        <end position="176"/>
    </location>
</feature>
<evidence type="ECO:0000259" key="7">
    <source>
        <dbReference type="Pfam" id="PF01490"/>
    </source>
</evidence>
<accession>A0A9W9NUW1</accession>
<dbReference type="Pfam" id="PF01490">
    <property type="entry name" value="Aa_trans"/>
    <property type="match status" value="1"/>
</dbReference>